<reference evidence="13" key="1">
    <citation type="submission" date="2016-02" db="EMBL/GenBank/DDBJ databases">
        <title>Comparative genomics of biotechnologically important yeasts.</title>
        <authorList>
            <consortium name="DOE Joint Genome Institute"/>
            <person name="Riley R."/>
            <person name="Haridas S."/>
            <person name="Wolfe K.H."/>
            <person name="Lopes M.R."/>
            <person name="Hittinger C.T."/>
            <person name="Goker M."/>
            <person name="Salamov A."/>
            <person name="Wisecaver J."/>
            <person name="Long T.M."/>
            <person name="Aerts A.L."/>
            <person name="Barry K."/>
            <person name="Choi C."/>
            <person name="Clum A."/>
            <person name="Coughlan A.Y."/>
            <person name="Deshpande S."/>
            <person name="Douglass A.P."/>
            <person name="Hanson S.J."/>
            <person name="Klenk H.-P."/>
            <person name="Labutti K."/>
            <person name="Lapidus A."/>
            <person name="Lindquist E."/>
            <person name="Lipzen A."/>
            <person name="Meier-Kolthoff J.P."/>
            <person name="Ohm R.A."/>
            <person name="Otillar R.P."/>
            <person name="Pangilinan J."/>
            <person name="Peng Y."/>
            <person name="Rokas A."/>
            <person name="Rosa C.A."/>
            <person name="Scheuner C."/>
            <person name="Sibirny A.A."/>
            <person name="Slot J.C."/>
            <person name="Stielow J.B."/>
            <person name="Sun H."/>
            <person name="Kurtzman C.P."/>
            <person name="Blackwell M."/>
            <person name="Jeffries T.W."/>
            <person name="Grigoriev I.V."/>
        </authorList>
    </citation>
    <scope>NUCLEOTIDE SEQUENCE [LARGE SCALE GENOMIC DNA]</scope>
    <source>
        <strain evidence="13">NRRL Y-17796</strain>
    </source>
</reference>
<dbReference type="GO" id="GO:0017109">
    <property type="term" value="C:glutamate-cysteine ligase complex"/>
    <property type="evidence" value="ECO:0007669"/>
    <property type="project" value="TreeGrafter"/>
</dbReference>
<evidence type="ECO:0000256" key="2">
    <source>
        <dbReference type="ARBA" id="ARBA00008100"/>
    </source>
</evidence>
<dbReference type="AlphaFoldDB" id="A0A1E4TIH1"/>
<feature type="region of interest" description="Disordered" evidence="11">
    <location>
        <begin position="414"/>
        <end position="433"/>
    </location>
</feature>
<evidence type="ECO:0000256" key="10">
    <source>
        <dbReference type="RuleBase" id="RU367135"/>
    </source>
</evidence>
<comment type="similarity">
    <text evidence="2 10">Belongs to the glutamate--cysteine ligase type 3 family.</text>
</comment>
<dbReference type="SUPFAM" id="SSF55931">
    <property type="entry name" value="Glutamine synthetase/guanido kinase"/>
    <property type="match status" value="1"/>
</dbReference>
<evidence type="ECO:0000256" key="11">
    <source>
        <dbReference type="SAM" id="MobiDB-lite"/>
    </source>
</evidence>
<keyword evidence="5 10" id="KW-0317">Glutathione biosynthesis</keyword>
<evidence type="ECO:0000256" key="6">
    <source>
        <dbReference type="ARBA" id="ARBA00022741"/>
    </source>
</evidence>
<evidence type="ECO:0000256" key="3">
    <source>
        <dbReference type="ARBA" id="ARBA00012220"/>
    </source>
</evidence>
<keyword evidence="6 10" id="KW-0547">Nucleotide-binding</keyword>
<accession>A0A1E4TIH1</accession>
<organism evidence="12 13">
    <name type="scientific">Tortispora caseinolytica NRRL Y-17796</name>
    <dbReference type="NCBI Taxonomy" id="767744"/>
    <lineage>
        <taxon>Eukaryota</taxon>
        <taxon>Fungi</taxon>
        <taxon>Dikarya</taxon>
        <taxon>Ascomycota</taxon>
        <taxon>Saccharomycotina</taxon>
        <taxon>Trigonopsidomycetes</taxon>
        <taxon>Trigonopsidales</taxon>
        <taxon>Trigonopsidaceae</taxon>
        <taxon>Tortispora</taxon>
    </lineage>
</organism>
<dbReference type="UniPathway" id="UPA00142">
    <property type="reaction ID" value="UER00209"/>
</dbReference>
<dbReference type="GO" id="GO:0004357">
    <property type="term" value="F:glutamate-cysteine ligase activity"/>
    <property type="evidence" value="ECO:0007669"/>
    <property type="project" value="UniProtKB-UniRule"/>
</dbReference>
<dbReference type="PANTHER" id="PTHR11164">
    <property type="entry name" value="GLUTAMATE CYSTEINE LIGASE"/>
    <property type="match status" value="1"/>
</dbReference>
<evidence type="ECO:0000256" key="7">
    <source>
        <dbReference type="ARBA" id="ARBA00022840"/>
    </source>
</evidence>
<dbReference type="EMBL" id="KV453841">
    <property type="protein sequence ID" value="ODV91478.1"/>
    <property type="molecule type" value="Genomic_DNA"/>
</dbReference>
<sequence length="682" mass="77521">MGLLSVGTPLPWKDAKPLADYVRFHGIEQLINIYNNYKDCKGYVLLWGDEVEYMVISYDDQNRVANLSLRQAQILEELAKFDTPGVLYHPEYGRYMLEATPSKPYRGTIEDICTVEANMKSRRVIARAHMLDNEVPLTVTSFPRLGVPGKFTEPYHEPNGPASRSLFLPDEIINPHPRFPTLTANIRERRGSKVAINVPLFFDTKTSPSPWIDPNIPFDRDLYPEDSNARDGAALPDHIYMDSMGFGMGCCCLQITFQATDIEEARNLYDQLAPLGPIMLALTAASPAYRGYLSDQDCRWNVIAGSVDDRTPEERGLEPLKNARFRIPKSRYDSIDSYISESPLMRPEYNDIPLVIDEKIRDRLLEADFPTPLANHFAHLFIRDPIVIFSDSLEQDDAVDTDHFENIQSTNWQTMRFKPPPSEPSHVNGNDSKKSSIGWRVEFRSMEVQFTDFENAAFSIFIVLVTRAILSFGLNFLVPISKVDENMNVAHRREAVLNEKFWFRKNVFTFNRTRPASPIHSPTPSISSGFSFVNTPVEDEYEYMSIDEIINGKATYCERCGGMSGMHGFPGLLALVQKYLDTMNVEIGIRSRLEVYLTLISKRASGELDTTATWIRKYVRSHPDYKFDSVVSDQINYDLMKTIEEITKEKGWDEPDVAGSLLGTIQEMRAKSSHESNGTSAQ</sequence>
<evidence type="ECO:0000256" key="4">
    <source>
        <dbReference type="ARBA" id="ARBA00022598"/>
    </source>
</evidence>
<dbReference type="OrthoDB" id="7939818at2759"/>
<evidence type="ECO:0000256" key="1">
    <source>
        <dbReference type="ARBA" id="ARBA00005006"/>
    </source>
</evidence>
<dbReference type="Gene3D" id="3.30.590.50">
    <property type="match status" value="2"/>
</dbReference>
<dbReference type="GO" id="GO:0006750">
    <property type="term" value="P:glutathione biosynthetic process"/>
    <property type="evidence" value="ECO:0007669"/>
    <property type="project" value="UniProtKB-UniRule"/>
</dbReference>
<evidence type="ECO:0000256" key="8">
    <source>
        <dbReference type="ARBA" id="ARBA00030585"/>
    </source>
</evidence>
<evidence type="ECO:0000313" key="12">
    <source>
        <dbReference type="EMBL" id="ODV91478.1"/>
    </source>
</evidence>
<dbReference type="GO" id="GO:0005524">
    <property type="term" value="F:ATP binding"/>
    <property type="evidence" value="ECO:0007669"/>
    <property type="project" value="UniProtKB-UniRule"/>
</dbReference>
<gene>
    <name evidence="12" type="ORF">CANCADRAFT_29900</name>
</gene>
<dbReference type="Gene3D" id="1.10.8.960">
    <property type="match status" value="1"/>
</dbReference>
<proteinExistence type="inferred from homology"/>
<protein>
    <recommendedName>
        <fullName evidence="3 10">Glutamate--cysteine ligase</fullName>
        <ecNumber evidence="3 10">6.3.2.2</ecNumber>
    </recommendedName>
    <alternativeName>
        <fullName evidence="9 10">Gamma-ECS</fullName>
    </alternativeName>
    <alternativeName>
        <fullName evidence="8 10">Gamma-glutamylcysteine synthetase</fullName>
    </alternativeName>
</protein>
<name>A0A1E4TIH1_9ASCO</name>
<dbReference type="Proteomes" id="UP000095023">
    <property type="component" value="Unassembled WGS sequence"/>
</dbReference>
<dbReference type="InterPro" id="IPR014746">
    <property type="entry name" value="Gln_synth/guanido_kin_cat_dom"/>
</dbReference>
<evidence type="ECO:0000313" key="13">
    <source>
        <dbReference type="Proteomes" id="UP000095023"/>
    </source>
</evidence>
<keyword evidence="13" id="KW-1185">Reference proteome</keyword>
<evidence type="ECO:0000256" key="9">
    <source>
        <dbReference type="ARBA" id="ARBA00032122"/>
    </source>
</evidence>
<dbReference type="FunFam" id="3.30.590.50:FF:000002">
    <property type="entry name" value="Glutamate--cysteine ligase catalytic subunit"/>
    <property type="match status" value="1"/>
</dbReference>
<dbReference type="EC" id="6.3.2.2" evidence="3 10"/>
<dbReference type="Pfam" id="PF03074">
    <property type="entry name" value="GCS"/>
    <property type="match status" value="1"/>
</dbReference>
<dbReference type="PANTHER" id="PTHR11164:SF0">
    <property type="entry name" value="GLUTAMATE--CYSTEINE LIGASE CATALYTIC SUBUNIT"/>
    <property type="match status" value="1"/>
</dbReference>
<keyword evidence="4 10" id="KW-0436">Ligase</keyword>
<dbReference type="InterPro" id="IPR004308">
    <property type="entry name" value="GCS"/>
</dbReference>
<comment type="catalytic activity">
    <reaction evidence="10">
        <text>L-cysteine + L-glutamate + ATP = gamma-L-glutamyl-L-cysteine + ADP + phosphate + H(+)</text>
        <dbReference type="Rhea" id="RHEA:13285"/>
        <dbReference type="ChEBI" id="CHEBI:15378"/>
        <dbReference type="ChEBI" id="CHEBI:29985"/>
        <dbReference type="ChEBI" id="CHEBI:30616"/>
        <dbReference type="ChEBI" id="CHEBI:35235"/>
        <dbReference type="ChEBI" id="CHEBI:43474"/>
        <dbReference type="ChEBI" id="CHEBI:58173"/>
        <dbReference type="ChEBI" id="CHEBI:456216"/>
        <dbReference type="EC" id="6.3.2.2"/>
    </reaction>
</comment>
<keyword evidence="7 10" id="KW-0067">ATP-binding</keyword>
<comment type="pathway">
    <text evidence="1 10">Sulfur metabolism; glutathione biosynthesis; glutathione from L-cysteine and L-glutamate: step 1/2.</text>
</comment>
<evidence type="ECO:0000256" key="5">
    <source>
        <dbReference type="ARBA" id="ARBA00022684"/>
    </source>
</evidence>